<dbReference type="InterPro" id="IPR016032">
    <property type="entry name" value="Sig_transdc_resp-reg_C-effctor"/>
</dbReference>
<accession>A0A3N0CAI1</accession>
<dbReference type="GO" id="GO:0004016">
    <property type="term" value="F:adenylate cyclase activity"/>
    <property type="evidence" value="ECO:0007669"/>
    <property type="project" value="TreeGrafter"/>
</dbReference>
<dbReference type="CDD" id="cd06170">
    <property type="entry name" value="LuxR_C_like"/>
    <property type="match status" value="1"/>
</dbReference>
<dbReference type="PRINTS" id="PR00038">
    <property type="entry name" value="HTHLUXR"/>
</dbReference>
<dbReference type="GO" id="GO:0005737">
    <property type="term" value="C:cytoplasm"/>
    <property type="evidence" value="ECO:0007669"/>
    <property type="project" value="TreeGrafter"/>
</dbReference>
<dbReference type="OrthoDB" id="5476461at2"/>
<dbReference type="Proteomes" id="UP000267128">
    <property type="component" value="Unassembled WGS sequence"/>
</dbReference>
<comment type="caution">
    <text evidence="4">The sequence shown here is derived from an EMBL/GenBank/DDBJ whole genome shotgun (WGS) entry which is preliminary data.</text>
</comment>
<dbReference type="PANTHER" id="PTHR16305">
    <property type="entry name" value="TESTICULAR SOLUBLE ADENYLYL CYCLASE"/>
    <property type="match status" value="1"/>
</dbReference>
<keyword evidence="2" id="KW-0067">ATP-binding</keyword>
<dbReference type="Gene3D" id="3.40.50.300">
    <property type="entry name" value="P-loop containing nucleotide triphosphate hydrolases"/>
    <property type="match status" value="1"/>
</dbReference>
<protein>
    <submittedName>
        <fullName evidence="4">Helix-turn-helix transcriptional regulator</fullName>
    </submittedName>
</protein>
<dbReference type="GO" id="GO:0006355">
    <property type="term" value="P:regulation of DNA-templated transcription"/>
    <property type="evidence" value="ECO:0007669"/>
    <property type="project" value="InterPro"/>
</dbReference>
<dbReference type="GO" id="GO:0005524">
    <property type="term" value="F:ATP binding"/>
    <property type="evidence" value="ECO:0007669"/>
    <property type="project" value="UniProtKB-KW"/>
</dbReference>
<evidence type="ECO:0000256" key="1">
    <source>
        <dbReference type="ARBA" id="ARBA00022741"/>
    </source>
</evidence>
<dbReference type="InterPro" id="IPR041664">
    <property type="entry name" value="AAA_16"/>
</dbReference>
<dbReference type="Gene3D" id="1.25.40.10">
    <property type="entry name" value="Tetratricopeptide repeat domain"/>
    <property type="match status" value="1"/>
</dbReference>
<evidence type="ECO:0000256" key="2">
    <source>
        <dbReference type="ARBA" id="ARBA00022840"/>
    </source>
</evidence>
<dbReference type="InterPro" id="IPR000792">
    <property type="entry name" value="Tscrpt_reg_LuxR_C"/>
</dbReference>
<dbReference type="SUPFAM" id="SSF48452">
    <property type="entry name" value="TPR-like"/>
    <property type="match status" value="1"/>
</dbReference>
<dbReference type="PROSITE" id="PS50043">
    <property type="entry name" value="HTH_LUXR_2"/>
    <property type="match status" value="1"/>
</dbReference>
<keyword evidence="1" id="KW-0547">Nucleotide-binding</keyword>
<evidence type="ECO:0000313" key="5">
    <source>
        <dbReference type="Proteomes" id="UP000267128"/>
    </source>
</evidence>
<evidence type="ECO:0000313" key="4">
    <source>
        <dbReference type="EMBL" id="RNL60474.1"/>
    </source>
</evidence>
<dbReference type="PROSITE" id="PS00622">
    <property type="entry name" value="HTH_LUXR_1"/>
    <property type="match status" value="1"/>
</dbReference>
<evidence type="ECO:0000259" key="3">
    <source>
        <dbReference type="PROSITE" id="PS50043"/>
    </source>
</evidence>
<dbReference type="InterPro" id="IPR027417">
    <property type="entry name" value="P-loop_NTPase"/>
</dbReference>
<name>A0A3N0CAI1_9ACTN</name>
<sequence length="1003" mass="107229">MTLAEPSVGRLTEATLSVETVIMGGVPLPDLPADVRELIGRQAELDELASAIGVRGDGSHRAVLLGGDAGVGKTRLLTELRDVAFGTGWQVVAGHCLDFGDSALPYLPFSEVIGRLANEVPNLLDEVAGQRPVLRALQPGRRTMQGSEQDTSAAVGRGDLFDAVHGLLDAVAEESPLLLVLEDVHWADTSTRDLIRFLLSRPFEHQVAIVASYRSDDLHRRHPLRQASAEWGRIPGVARMQLDPLGPRDVRSLVKQLHPAPLRESEMAGILARAEGNAFFVEELVGATSAHGGPVPEDLADLLLVRLDRLSESAQLVVRAASVSGRRVSHGLLTEVAPVTADALESALREAVELNVLVPTSNDFYRFRHALLAEAVYGDLLPGERVRMHAAYVGALASGRASGTAAELARHARAAHDLATAVDASIRAGDEAMSVGGPDEAADHFSTAIELLADPASRTDVAVDLGYLGHRVSDALIASGRPGRALSVVREMLEGLADDWPAEQRGRLLIAMATAVMVEETRLNPLEFTEEALRLIPDEPSRLRATVLAAHARAHALNDNVDQAREVGAEALTLAETQDLPRLATEVITTLAALGAKGSEDVRSGLEEAVRRAEETGAAGAQLRSLFLLGRWHQDRASFPAAVEKFERAYAVAVGIGQPWAPFAFDSRLLLAQIATITGDLDDAVRLSDVSGQAPPAVPETLLAAIDLTVRATRGDEKAAALLPQLRSHWSKDGLIPITVGPAAIELHALKGDVDAVIAEHDAVVETMTALWREFFHARVRLGAVTLGALACCVPGLVGAERERVAEVADRVIEGSRRTLALQAEETTHWGPEGVAWAARLTAEHLRLRWLLGIDPPDEAELIESWRTALDRFTDYGHRWEIARCQARLAAVLQAGGDQAQARSFADPARAEATRLGAAPLLAELRGLGAAPRQRAVQSNEALTARESEILALVAQGRSNGEIGKQLFIATKTVSVHVSNILAKLGASTRTEAAAIAQRNKLL</sequence>
<feature type="domain" description="HTH luxR-type" evidence="3">
    <location>
        <begin position="936"/>
        <end position="1001"/>
    </location>
</feature>
<dbReference type="GO" id="GO:0003677">
    <property type="term" value="F:DNA binding"/>
    <property type="evidence" value="ECO:0007669"/>
    <property type="project" value="InterPro"/>
</dbReference>
<dbReference type="Gene3D" id="1.10.10.10">
    <property type="entry name" value="Winged helix-like DNA-binding domain superfamily/Winged helix DNA-binding domain"/>
    <property type="match status" value="1"/>
</dbReference>
<dbReference type="Pfam" id="PF00196">
    <property type="entry name" value="GerE"/>
    <property type="match status" value="1"/>
</dbReference>
<dbReference type="SMART" id="SM00421">
    <property type="entry name" value="HTH_LUXR"/>
    <property type="match status" value="1"/>
</dbReference>
<dbReference type="EMBL" id="RJSE01000009">
    <property type="protein sequence ID" value="RNL60474.1"/>
    <property type="molecule type" value="Genomic_DNA"/>
</dbReference>
<dbReference type="PANTHER" id="PTHR16305:SF35">
    <property type="entry name" value="TRANSCRIPTIONAL ACTIVATOR DOMAIN"/>
    <property type="match status" value="1"/>
</dbReference>
<dbReference type="AlphaFoldDB" id="A0A3N0CAI1"/>
<dbReference type="Pfam" id="PF13191">
    <property type="entry name" value="AAA_16"/>
    <property type="match status" value="1"/>
</dbReference>
<dbReference type="InterPro" id="IPR011990">
    <property type="entry name" value="TPR-like_helical_dom_sf"/>
</dbReference>
<proteinExistence type="predicted"/>
<dbReference type="InterPro" id="IPR036388">
    <property type="entry name" value="WH-like_DNA-bd_sf"/>
</dbReference>
<dbReference type="SUPFAM" id="SSF52540">
    <property type="entry name" value="P-loop containing nucleoside triphosphate hydrolases"/>
    <property type="match status" value="1"/>
</dbReference>
<dbReference type="SUPFAM" id="SSF46894">
    <property type="entry name" value="C-terminal effector domain of the bipartite response regulators"/>
    <property type="match status" value="1"/>
</dbReference>
<organism evidence="4 5">
    <name type="scientific">Nocardioides marmoriginsengisoli</name>
    <dbReference type="NCBI Taxonomy" id="661483"/>
    <lineage>
        <taxon>Bacteria</taxon>
        <taxon>Bacillati</taxon>
        <taxon>Actinomycetota</taxon>
        <taxon>Actinomycetes</taxon>
        <taxon>Propionibacteriales</taxon>
        <taxon>Nocardioidaceae</taxon>
        <taxon>Nocardioides</taxon>
    </lineage>
</organism>
<reference evidence="4 5" key="1">
    <citation type="submission" date="2018-11" db="EMBL/GenBank/DDBJ databases">
        <authorList>
            <person name="Li F."/>
        </authorList>
    </citation>
    <scope>NUCLEOTIDE SEQUENCE [LARGE SCALE GENOMIC DNA]</scope>
    <source>
        <strain evidence="4 5">Gsoil 097</strain>
    </source>
</reference>
<gene>
    <name evidence="4" type="ORF">EFK50_19315</name>
</gene>
<keyword evidence="5" id="KW-1185">Reference proteome</keyword>